<sequence>YPTRLLDLGDPKSTNTSRLIEAAKNLPSGPYLTVSHCWGKSKHICATTNNLQNLYTGVHSLIKTFQDAMTATRNLGFRYLWIDSVCIVQDDEEDWAREATLMYKVYANAECNLAAAASRDSSGGLF</sequence>
<dbReference type="InterPro" id="IPR010730">
    <property type="entry name" value="HET"/>
</dbReference>
<protein>
    <recommendedName>
        <fullName evidence="1">Heterokaryon incompatibility domain-containing protein</fullName>
    </recommendedName>
</protein>
<reference evidence="3" key="1">
    <citation type="journal article" date="2012" name="Mol. Plant Microbe Interact.">
        <title>A highly conserved effector in Fusarium oxysporum is required for full virulence on Arabidopsis.</title>
        <authorList>
            <person name="Thatcher L.F."/>
            <person name="Gardiner D.M."/>
            <person name="Kazan K."/>
            <person name="Manners J."/>
        </authorList>
    </citation>
    <scope>NUCLEOTIDE SEQUENCE [LARGE SCALE GENOMIC DNA]</scope>
    <source>
        <strain evidence="3">Fo5176</strain>
    </source>
</reference>
<accession>A0A0D2YJ06</accession>
<dbReference type="AlphaFoldDB" id="A0A0D2YJ06"/>
<dbReference type="Pfam" id="PF06985">
    <property type="entry name" value="HET"/>
    <property type="match status" value="1"/>
</dbReference>
<dbReference type="PANTHER" id="PTHR33112">
    <property type="entry name" value="DOMAIN PROTEIN, PUTATIVE-RELATED"/>
    <property type="match status" value="1"/>
</dbReference>
<evidence type="ECO:0000313" key="3">
    <source>
        <dbReference type="Proteomes" id="UP000002489"/>
    </source>
</evidence>
<organism evidence="2 3">
    <name type="scientific">Fusarium oxysporum (strain Fo5176)</name>
    <name type="common">Fusarium vascular wilt</name>
    <dbReference type="NCBI Taxonomy" id="660025"/>
    <lineage>
        <taxon>Eukaryota</taxon>
        <taxon>Fungi</taxon>
        <taxon>Dikarya</taxon>
        <taxon>Ascomycota</taxon>
        <taxon>Pezizomycotina</taxon>
        <taxon>Sordariomycetes</taxon>
        <taxon>Hypocreomycetidae</taxon>
        <taxon>Hypocreales</taxon>
        <taxon>Nectriaceae</taxon>
        <taxon>Fusarium</taxon>
        <taxon>Fusarium oxysporum species complex</taxon>
    </lineage>
</organism>
<dbReference type="EnsemblFungi" id="FOXG_16520T0">
    <property type="protein sequence ID" value="FOXG_16520P0"/>
    <property type="gene ID" value="FOXG_16520"/>
</dbReference>
<dbReference type="PANTHER" id="PTHR33112:SF10">
    <property type="entry name" value="TOL"/>
    <property type="match status" value="1"/>
</dbReference>
<feature type="domain" description="Heterokaryon incompatibility" evidence="1">
    <location>
        <begin position="31"/>
        <end position="124"/>
    </location>
</feature>
<dbReference type="Proteomes" id="UP000002489">
    <property type="component" value="Unassembled WGS sequence"/>
</dbReference>
<dbReference type="STRING" id="426428.A0A0D2YJ06"/>
<name>A0A0D2YJ06_FUSOF</name>
<evidence type="ECO:0000313" key="2">
    <source>
        <dbReference type="EnsemblFungi" id="FOXG_16520P0"/>
    </source>
</evidence>
<evidence type="ECO:0000259" key="1">
    <source>
        <dbReference type="Pfam" id="PF06985"/>
    </source>
</evidence>
<proteinExistence type="predicted"/>
<reference evidence="2" key="2">
    <citation type="submission" date="2025-08" db="UniProtKB">
        <authorList>
            <consortium name="EnsemblFungi"/>
        </authorList>
    </citation>
    <scope>IDENTIFICATION</scope>
    <source>
        <strain evidence="2">4287 / CBS 123668 / FGSC 9935 / NRRL 34936</strain>
    </source>
</reference>